<comment type="cofactor">
    <cofactor evidence="1">
        <name>[4Fe-4S] cluster</name>
        <dbReference type="ChEBI" id="CHEBI:49883"/>
    </cofactor>
</comment>
<dbReference type="GO" id="GO:0046872">
    <property type="term" value="F:metal ion binding"/>
    <property type="evidence" value="ECO:0007669"/>
    <property type="project" value="UniProtKB-KW"/>
</dbReference>
<dbReference type="PROSITE" id="PS00198">
    <property type="entry name" value="4FE4S_FER_1"/>
    <property type="match status" value="2"/>
</dbReference>
<dbReference type="PANTHER" id="PTHR10849">
    <property type="entry name" value="NADH DEHYDROGENASE UBIQUINONE IRON-SULFUR PROTEIN 8, MITOCHONDRIAL"/>
    <property type="match status" value="1"/>
</dbReference>
<evidence type="ECO:0000259" key="9">
    <source>
        <dbReference type="PROSITE" id="PS51379"/>
    </source>
</evidence>
<protein>
    <submittedName>
        <fullName evidence="10">NADH-quinone oxidoreductase subunit I</fullName>
        <ecNumber evidence="10">1.6.5.11</ecNumber>
    </submittedName>
</protein>
<name>A0A1P8WPZ1_9PLAN</name>
<proteinExistence type="inferred from homology"/>
<accession>A0A1P8WPZ1</accession>
<dbReference type="EC" id="1.6.5.11" evidence="10"/>
<sequence>MILRVAARLEKGANVDVPARHFPFPLLGWNVESACVRQPASYNRQQRAQSTYWAACLLVKAVLLARQRRGKHRETIIMLTWFRNVWLAVSTVAHGMGVTLVTLLKTYHRDRQTFADTYTYPETPIKVKPRYRGFHRFDLTVCIGCEKCAQACPVDCIYIEKVKSPVGKGFRIDTFGIDYTKCMFCALCVEPCPVDCIFMGSNHDLSCYSRDGCIVDYAKLPLELAWGKATLNPTAVAESKVLHKPVWVKGEESPFEFAES</sequence>
<dbReference type="STRING" id="1891926.Fuma_05791"/>
<evidence type="ECO:0000256" key="6">
    <source>
        <dbReference type="ARBA" id="ARBA00022967"/>
    </source>
</evidence>
<dbReference type="AlphaFoldDB" id="A0A1P8WPZ1"/>
<dbReference type="SUPFAM" id="SSF54862">
    <property type="entry name" value="4Fe-4S ferredoxins"/>
    <property type="match status" value="1"/>
</dbReference>
<dbReference type="Proteomes" id="UP000187735">
    <property type="component" value="Chromosome"/>
</dbReference>
<feature type="domain" description="4Fe-4S ferredoxin-type" evidence="9">
    <location>
        <begin position="173"/>
        <end position="202"/>
    </location>
</feature>
<gene>
    <name evidence="10" type="primary">nuoI</name>
    <name evidence="10" type="ORF">Fuma_05791</name>
</gene>
<keyword evidence="8" id="KW-0411">Iron-sulfur</keyword>
<dbReference type="GO" id="GO:0009060">
    <property type="term" value="P:aerobic respiration"/>
    <property type="evidence" value="ECO:0007669"/>
    <property type="project" value="TreeGrafter"/>
</dbReference>
<dbReference type="EMBL" id="CP017641">
    <property type="protein sequence ID" value="APZ96123.1"/>
    <property type="molecule type" value="Genomic_DNA"/>
</dbReference>
<dbReference type="GO" id="GO:0016020">
    <property type="term" value="C:membrane"/>
    <property type="evidence" value="ECO:0007669"/>
    <property type="project" value="InterPro"/>
</dbReference>
<dbReference type="PROSITE" id="PS51379">
    <property type="entry name" value="4FE4S_FER_2"/>
    <property type="match status" value="2"/>
</dbReference>
<keyword evidence="11" id="KW-1185">Reference proteome</keyword>
<dbReference type="Pfam" id="PF12838">
    <property type="entry name" value="Fer4_7"/>
    <property type="match status" value="1"/>
</dbReference>
<dbReference type="InterPro" id="IPR017900">
    <property type="entry name" value="4Fe4S_Fe_S_CS"/>
</dbReference>
<evidence type="ECO:0000313" key="10">
    <source>
        <dbReference type="EMBL" id="APZ96123.1"/>
    </source>
</evidence>
<feature type="domain" description="4Fe-4S ferredoxin-type" evidence="9">
    <location>
        <begin position="133"/>
        <end position="162"/>
    </location>
</feature>
<dbReference type="GO" id="GO:0003954">
    <property type="term" value="F:NADH dehydrogenase activity"/>
    <property type="evidence" value="ECO:0007669"/>
    <property type="project" value="TreeGrafter"/>
</dbReference>
<keyword evidence="10" id="KW-0560">Oxidoreductase</keyword>
<evidence type="ECO:0000256" key="7">
    <source>
        <dbReference type="ARBA" id="ARBA00023004"/>
    </source>
</evidence>
<reference evidence="10 11" key="1">
    <citation type="journal article" date="2016" name="Front. Microbiol.">
        <title>Fuerstia marisgermanicae gen. nov., sp. nov., an Unusual Member of the Phylum Planctomycetes from the German Wadden Sea.</title>
        <authorList>
            <person name="Kohn T."/>
            <person name="Heuer A."/>
            <person name="Jogler M."/>
            <person name="Vollmers J."/>
            <person name="Boedeker C."/>
            <person name="Bunk B."/>
            <person name="Rast P."/>
            <person name="Borchert D."/>
            <person name="Glockner I."/>
            <person name="Freese H.M."/>
            <person name="Klenk H.P."/>
            <person name="Overmann J."/>
            <person name="Kaster A.K."/>
            <person name="Rohde M."/>
            <person name="Wiegand S."/>
            <person name="Jogler C."/>
        </authorList>
    </citation>
    <scope>NUCLEOTIDE SEQUENCE [LARGE SCALE GENOMIC DNA]</scope>
    <source>
        <strain evidence="10 11">NH11</strain>
    </source>
</reference>
<keyword evidence="7" id="KW-0408">Iron</keyword>
<keyword evidence="4" id="KW-0479">Metal-binding</keyword>
<evidence type="ECO:0000256" key="3">
    <source>
        <dbReference type="ARBA" id="ARBA00022485"/>
    </source>
</evidence>
<evidence type="ECO:0000256" key="5">
    <source>
        <dbReference type="ARBA" id="ARBA00022737"/>
    </source>
</evidence>
<dbReference type="InterPro" id="IPR010226">
    <property type="entry name" value="NADH_quinone_OxRdtase_chainI"/>
</dbReference>
<evidence type="ECO:0000256" key="4">
    <source>
        <dbReference type="ARBA" id="ARBA00022723"/>
    </source>
</evidence>
<dbReference type="InterPro" id="IPR017896">
    <property type="entry name" value="4Fe4S_Fe-S-bd"/>
</dbReference>
<dbReference type="PANTHER" id="PTHR10849:SF20">
    <property type="entry name" value="NADH DEHYDROGENASE [UBIQUINONE] IRON-SULFUR PROTEIN 8, MITOCHONDRIAL"/>
    <property type="match status" value="1"/>
</dbReference>
<keyword evidence="3" id="KW-0004">4Fe-4S</keyword>
<keyword evidence="6" id="KW-1278">Translocase</keyword>
<evidence type="ECO:0000313" key="11">
    <source>
        <dbReference type="Proteomes" id="UP000187735"/>
    </source>
</evidence>
<dbReference type="KEGG" id="fmr:Fuma_05791"/>
<keyword evidence="5" id="KW-0677">Repeat</keyword>
<dbReference type="Gene3D" id="3.30.70.3270">
    <property type="match status" value="1"/>
</dbReference>
<evidence type="ECO:0000256" key="2">
    <source>
        <dbReference type="ARBA" id="ARBA00010277"/>
    </source>
</evidence>
<dbReference type="GO" id="GO:0051539">
    <property type="term" value="F:4 iron, 4 sulfur cluster binding"/>
    <property type="evidence" value="ECO:0007669"/>
    <property type="project" value="UniProtKB-KW"/>
</dbReference>
<organism evidence="10 11">
    <name type="scientific">Fuerstiella marisgermanici</name>
    <dbReference type="NCBI Taxonomy" id="1891926"/>
    <lineage>
        <taxon>Bacteria</taxon>
        <taxon>Pseudomonadati</taxon>
        <taxon>Planctomycetota</taxon>
        <taxon>Planctomycetia</taxon>
        <taxon>Planctomycetales</taxon>
        <taxon>Planctomycetaceae</taxon>
        <taxon>Fuerstiella</taxon>
    </lineage>
</organism>
<evidence type="ECO:0000256" key="1">
    <source>
        <dbReference type="ARBA" id="ARBA00001966"/>
    </source>
</evidence>
<comment type="similarity">
    <text evidence="2">Belongs to the complex I 23 kDa subunit family.</text>
</comment>
<evidence type="ECO:0000256" key="8">
    <source>
        <dbReference type="ARBA" id="ARBA00023014"/>
    </source>
</evidence>